<dbReference type="Gene3D" id="3.30.1360.40">
    <property type="match status" value="1"/>
</dbReference>
<dbReference type="eggNOG" id="COG2049">
    <property type="taxonomic scope" value="Bacteria"/>
</dbReference>
<dbReference type="RefSeq" id="WP_012137549.1">
    <property type="nucleotide sequence ID" value="NZ_KE007317.1"/>
</dbReference>
<accession>R8B259</accession>
<reference evidence="5 6" key="1">
    <citation type="journal article" date="2013" name="Genome Announc.">
        <title>Draft Genome Sequence of the Moderately Halophilic Bacterium Marinobacter lipolyticus Strain SM19.</title>
        <authorList>
            <person name="Papke R.T."/>
            <person name="de la Haba R.R."/>
            <person name="Infante-Dominguez C."/>
            <person name="Perez D."/>
            <person name="Sanchez-Porro C."/>
            <person name="Lapierre P."/>
            <person name="Ventosa A."/>
        </authorList>
    </citation>
    <scope>NUCLEOTIDE SEQUENCE [LARGE SCALE GENOMIC DNA]</scope>
    <source>
        <strain evidence="5 6">SM19</strain>
    </source>
</reference>
<evidence type="ECO:0000313" key="6">
    <source>
        <dbReference type="Proteomes" id="UP000016540"/>
    </source>
</evidence>
<evidence type="ECO:0000256" key="2">
    <source>
        <dbReference type="ARBA" id="ARBA00022801"/>
    </source>
</evidence>
<dbReference type="STRING" id="1318628.MARLIPOL_07724"/>
<evidence type="ECO:0000313" key="5">
    <source>
        <dbReference type="EMBL" id="EON92624.1"/>
    </source>
</evidence>
<gene>
    <name evidence="5" type="ORF">MARLIPOL_07724</name>
</gene>
<dbReference type="HOGENOM" id="CLU_020207_1_1_6"/>
<dbReference type="SUPFAM" id="SSF160467">
    <property type="entry name" value="PH0987 N-terminal domain-like"/>
    <property type="match status" value="1"/>
</dbReference>
<dbReference type="PANTHER" id="PTHR34698:SF2">
    <property type="entry name" value="5-OXOPROLINASE SUBUNIT B"/>
    <property type="match status" value="1"/>
</dbReference>
<dbReference type="SUPFAM" id="SSF50891">
    <property type="entry name" value="Cyclophilin-like"/>
    <property type="match status" value="1"/>
</dbReference>
<evidence type="ECO:0000256" key="3">
    <source>
        <dbReference type="ARBA" id="ARBA00022840"/>
    </source>
</evidence>
<keyword evidence="6" id="KW-1185">Reference proteome</keyword>
<dbReference type="InterPro" id="IPR010016">
    <property type="entry name" value="PxpB"/>
</dbReference>
<dbReference type="PANTHER" id="PTHR34698">
    <property type="entry name" value="5-OXOPROLINASE SUBUNIT B"/>
    <property type="match status" value="1"/>
</dbReference>
<keyword evidence="3" id="KW-0067">ATP-binding</keyword>
<dbReference type="PATRIC" id="fig|1318628.3.peg.1547"/>
<dbReference type="NCBIfam" id="TIGR00370">
    <property type="entry name" value="5-oxoprolinase subunit PxpB"/>
    <property type="match status" value="1"/>
</dbReference>
<comment type="caution">
    <text evidence="5">The sequence shown here is derived from an EMBL/GenBank/DDBJ whole genome shotgun (WGS) entry which is preliminary data.</text>
</comment>
<evidence type="ECO:0000256" key="1">
    <source>
        <dbReference type="ARBA" id="ARBA00022741"/>
    </source>
</evidence>
<sequence>MKISPVSEDSVLITLADDISDTLPRHIARLCNLIDASSDDWLVDLVPSYTTLLVIYDPVRIDFRGVEAHLNSSLRKASETVPDSPYGDSSGQVTHDIPVYYSPETGPDLEWIARNNRLSVDDVINFHSGRKYTVYAIGFAPGFAFMGEVEPAIAAPRKDTPRARVPAGSVGIANRQTAVYPKVSPGGWQLIGRSPVSLFDPVNLSLLNVGDLVSFHAVSRERFLKLGGEL</sequence>
<name>R8B259_9GAMM</name>
<dbReference type="Pfam" id="PF02682">
    <property type="entry name" value="CT_C_D"/>
    <property type="match status" value="1"/>
</dbReference>
<protein>
    <submittedName>
        <fullName evidence="5">Allophanate hydrolase subunit 1</fullName>
    </submittedName>
</protein>
<proteinExistence type="predicted"/>
<dbReference type="InterPro" id="IPR029000">
    <property type="entry name" value="Cyclophilin-like_dom_sf"/>
</dbReference>
<dbReference type="Gene3D" id="2.40.100.10">
    <property type="entry name" value="Cyclophilin-like"/>
    <property type="match status" value="1"/>
</dbReference>
<dbReference type="OrthoDB" id="9778567at2"/>
<evidence type="ECO:0000259" key="4">
    <source>
        <dbReference type="SMART" id="SM00796"/>
    </source>
</evidence>
<dbReference type="Proteomes" id="UP000016540">
    <property type="component" value="Unassembled WGS sequence"/>
</dbReference>
<dbReference type="GO" id="GO:0016787">
    <property type="term" value="F:hydrolase activity"/>
    <property type="evidence" value="ECO:0007669"/>
    <property type="project" value="UniProtKB-KW"/>
</dbReference>
<dbReference type="GO" id="GO:0005524">
    <property type="term" value="F:ATP binding"/>
    <property type="evidence" value="ECO:0007669"/>
    <property type="project" value="UniProtKB-KW"/>
</dbReference>
<keyword evidence="1" id="KW-0547">Nucleotide-binding</keyword>
<dbReference type="InterPro" id="IPR003833">
    <property type="entry name" value="CT_C_D"/>
</dbReference>
<dbReference type="AlphaFoldDB" id="R8B259"/>
<keyword evidence="2 5" id="KW-0378">Hydrolase</keyword>
<dbReference type="SMART" id="SM00796">
    <property type="entry name" value="AHS1"/>
    <property type="match status" value="1"/>
</dbReference>
<dbReference type="EMBL" id="ASAD01000010">
    <property type="protein sequence ID" value="EON92624.1"/>
    <property type="molecule type" value="Genomic_DNA"/>
</dbReference>
<feature type="domain" description="Carboxyltransferase" evidence="4">
    <location>
        <begin position="1"/>
        <end position="207"/>
    </location>
</feature>
<organism evidence="5 6">
    <name type="scientific">Marinobacter lipolyticus SM19</name>
    <dbReference type="NCBI Taxonomy" id="1318628"/>
    <lineage>
        <taxon>Bacteria</taxon>
        <taxon>Pseudomonadati</taxon>
        <taxon>Pseudomonadota</taxon>
        <taxon>Gammaproteobacteria</taxon>
        <taxon>Pseudomonadales</taxon>
        <taxon>Marinobacteraceae</taxon>
        <taxon>Marinobacter</taxon>
    </lineage>
</organism>